<feature type="binding site" evidence="14">
    <location>
        <begin position="255"/>
        <end position="257"/>
    </location>
    <ligand>
        <name>FAD</name>
        <dbReference type="ChEBI" id="CHEBI:57692"/>
    </ligand>
</feature>
<gene>
    <name evidence="18" type="primary">lpdA</name>
    <name evidence="18" type="ORF">D9O40_21580</name>
</gene>
<dbReference type="PANTHER" id="PTHR22912:SF217">
    <property type="entry name" value="DIHYDROLIPOYL DEHYDROGENASE"/>
    <property type="match status" value="1"/>
</dbReference>
<evidence type="ECO:0000256" key="12">
    <source>
        <dbReference type="ARBA" id="ARBA00049187"/>
    </source>
</evidence>
<evidence type="ECO:0000313" key="19">
    <source>
        <dbReference type="Proteomes" id="UP000277999"/>
    </source>
</evidence>
<dbReference type="InterPro" id="IPR036188">
    <property type="entry name" value="FAD/NAD-bd_sf"/>
</dbReference>
<comment type="miscellaneous">
    <text evidence="16">The active site is a redox-active disulfide bond.</text>
</comment>
<protein>
    <recommendedName>
        <fullName evidence="4 16">Dihydrolipoyl dehydrogenase</fullName>
        <ecNumber evidence="3 16">1.8.1.4</ecNumber>
    </recommendedName>
</protein>
<feature type="binding site" evidence="14">
    <location>
        <begin position="292"/>
        <end position="299"/>
    </location>
    <ligand>
        <name>NAD(+)</name>
        <dbReference type="ChEBI" id="CHEBI:57540"/>
    </ligand>
</feature>
<evidence type="ECO:0000256" key="4">
    <source>
        <dbReference type="ARBA" id="ARBA00016961"/>
    </source>
</evidence>
<dbReference type="RefSeq" id="WP_122060308.1">
    <property type="nucleotide sequence ID" value="NZ_RFAQ01000118.1"/>
</dbReference>
<feature type="binding site" evidence="14">
    <location>
        <position position="422"/>
    </location>
    <ligand>
        <name>FAD</name>
        <dbReference type="ChEBI" id="CHEBI:57692"/>
    </ligand>
</feature>
<dbReference type="InterPro" id="IPR012999">
    <property type="entry name" value="Pyr_OxRdtase_I_AS"/>
</dbReference>
<feature type="binding site" evidence="14">
    <location>
        <position position="382"/>
    </location>
    <ligand>
        <name>NAD(+)</name>
        <dbReference type="ChEBI" id="CHEBI:57540"/>
    </ligand>
</feature>
<evidence type="ECO:0000256" key="6">
    <source>
        <dbReference type="ARBA" id="ARBA00022630"/>
    </source>
</evidence>
<dbReference type="PROSITE" id="PS50968">
    <property type="entry name" value="BIOTINYL_LIPOYL"/>
    <property type="match status" value="1"/>
</dbReference>
<dbReference type="GO" id="GO:0004148">
    <property type="term" value="F:dihydrolipoyl dehydrogenase (NADH) activity"/>
    <property type="evidence" value="ECO:0007669"/>
    <property type="project" value="UniProtKB-EC"/>
</dbReference>
<dbReference type="InterPro" id="IPR000089">
    <property type="entry name" value="Biotin_lipoyl"/>
</dbReference>
<evidence type="ECO:0000256" key="15">
    <source>
        <dbReference type="PIRSR" id="PIRSR000350-4"/>
    </source>
</evidence>
<dbReference type="CDD" id="cd06849">
    <property type="entry name" value="lipoyl_domain"/>
    <property type="match status" value="1"/>
</dbReference>
<comment type="similarity">
    <text evidence="2 16">Belongs to the class-I pyridine nucleotide-disulfide oxidoreductase family.</text>
</comment>
<keyword evidence="7 14" id="KW-0274">FAD</keyword>
<evidence type="ECO:0000256" key="14">
    <source>
        <dbReference type="PIRSR" id="PIRSR000350-3"/>
    </source>
</evidence>
<name>A0A3M0SBB5_9CLOT</name>
<dbReference type="PRINTS" id="PR00411">
    <property type="entry name" value="PNDRDTASEI"/>
</dbReference>
<dbReference type="GO" id="GO:0050660">
    <property type="term" value="F:flavin adenine dinucleotide binding"/>
    <property type="evidence" value="ECO:0007669"/>
    <property type="project" value="InterPro"/>
</dbReference>
<evidence type="ECO:0000256" key="2">
    <source>
        <dbReference type="ARBA" id="ARBA00007532"/>
    </source>
</evidence>
<evidence type="ECO:0000256" key="13">
    <source>
        <dbReference type="PIRSR" id="PIRSR000350-2"/>
    </source>
</evidence>
<dbReference type="PROSITE" id="PS00076">
    <property type="entry name" value="PYRIDINE_REDOX_1"/>
    <property type="match status" value="1"/>
</dbReference>
<dbReference type="Gene3D" id="2.40.50.100">
    <property type="match status" value="1"/>
</dbReference>
<evidence type="ECO:0000313" key="18">
    <source>
        <dbReference type="EMBL" id="RMC91927.1"/>
    </source>
</evidence>
<keyword evidence="6 16" id="KW-0285">Flavoprotein</keyword>
<dbReference type="Gene3D" id="3.30.390.30">
    <property type="match status" value="1"/>
</dbReference>
<dbReference type="PANTHER" id="PTHR22912">
    <property type="entry name" value="DISULFIDE OXIDOREDUCTASE"/>
    <property type="match status" value="1"/>
</dbReference>
<evidence type="ECO:0000256" key="11">
    <source>
        <dbReference type="ARBA" id="ARBA00023284"/>
    </source>
</evidence>
<keyword evidence="9 14" id="KW-0520">NAD</keyword>
<dbReference type="InterPro" id="IPR004099">
    <property type="entry name" value="Pyr_nucl-diS_OxRdtase_dimer"/>
</dbReference>
<sequence>MSCLEIMPKLGLTMTEGILAKWHKREGDKIEKGEVLFEVETDKLTNEVEAKDSGIVRKILVEEGETVKCLVPVAVIAAENEDISEFLKEASVNEQETGEINIKDKEIKNTSGESTVKRIVVIGGGPGGYIAAIRSAQLGNKVTLVENAELGGTCLNVGCIPTKTLLHSAELFSEIKESKNLGIDMDGVSVNWKNVQKRKKIIIKKLVSGVKGLLSYNKINIIKGFARMKTEKLILVTKESGETEEIKFDDLIISTGSLPFVPPIPGIELEGVIDSTGALNLKSLPETTVIIGGGVIGIEFANLLSLFGKKVTVLEMLPFILPSMDRQISNLIADKLSKQGVALNTGCKVTKIEREGNGLKVNFTKEDENLSVEAEKVLVVIGRRANTEGIGLEKVGVKIEKGCICVDDHMKTNVENIYAIGDCTGKIMLAHVASEQGVVAAENISGRNVKMDYKTVPCCIYIKPEIASVGLTEERAKENGIDYKVGIFPMGANGKATISKDSDGMVKVISDKKTEEILGVHIMSPRATDIIGEAALALRLEATLHEVITTVHPHPTVSEAFKEAVLASQKRALNFVN</sequence>
<feature type="binding site" evidence="14">
    <location>
        <position position="163"/>
    </location>
    <ligand>
        <name>FAD</name>
        <dbReference type="ChEBI" id="CHEBI:57692"/>
    </ligand>
</feature>
<dbReference type="InterPro" id="IPR006258">
    <property type="entry name" value="Lipoamide_DH"/>
</dbReference>
<feature type="binding site" evidence="14">
    <location>
        <begin position="428"/>
        <end position="431"/>
    </location>
    <ligand>
        <name>FAD</name>
        <dbReference type="ChEBI" id="CHEBI:57692"/>
    </ligand>
</feature>
<comment type="subcellular location">
    <subcellularLocation>
        <location evidence="1">Cytoplasm</location>
    </subcellularLocation>
</comment>
<evidence type="ECO:0000256" key="5">
    <source>
        <dbReference type="ARBA" id="ARBA00022490"/>
    </source>
</evidence>
<evidence type="ECO:0000256" key="10">
    <source>
        <dbReference type="ARBA" id="ARBA00023157"/>
    </source>
</evidence>
<comment type="cofactor">
    <cofactor evidence="14 16">
        <name>FAD</name>
        <dbReference type="ChEBI" id="CHEBI:57692"/>
    </cofactor>
    <text evidence="14 16">Binds 1 FAD per subunit.</text>
</comment>
<dbReference type="InterPro" id="IPR016156">
    <property type="entry name" value="FAD/NAD-linked_Rdtase_dimer_sf"/>
</dbReference>
<feature type="binding site" evidence="14">
    <location>
        <position position="315"/>
    </location>
    <ligand>
        <name>NAD(+)</name>
        <dbReference type="ChEBI" id="CHEBI:57540"/>
    </ligand>
</feature>
<dbReference type="EMBL" id="RFAQ01000118">
    <property type="protein sequence ID" value="RMC91927.1"/>
    <property type="molecule type" value="Genomic_DNA"/>
</dbReference>
<dbReference type="FunFam" id="3.30.390.30:FF:000001">
    <property type="entry name" value="Dihydrolipoyl dehydrogenase"/>
    <property type="match status" value="1"/>
</dbReference>
<dbReference type="AlphaFoldDB" id="A0A3M0SBB5"/>
<dbReference type="PIRSF" id="PIRSF000350">
    <property type="entry name" value="Mercury_reductase_MerA"/>
    <property type="match status" value="1"/>
</dbReference>
<dbReference type="SUPFAM" id="SSF51905">
    <property type="entry name" value="FAD/NAD(P)-binding domain"/>
    <property type="match status" value="1"/>
</dbReference>
<dbReference type="NCBIfam" id="TIGR01350">
    <property type="entry name" value="lipoamide_DH"/>
    <property type="match status" value="1"/>
</dbReference>
<evidence type="ECO:0000256" key="16">
    <source>
        <dbReference type="RuleBase" id="RU003692"/>
    </source>
</evidence>
<dbReference type="Gene3D" id="3.50.50.60">
    <property type="entry name" value="FAD/NAD(P)-binding domain"/>
    <property type="match status" value="2"/>
</dbReference>
<evidence type="ECO:0000256" key="8">
    <source>
        <dbReference type="ARBA" id="ARBA00023002"/>
    </source>
</evidence>
<keyword evidence="10" id="KW-1015">Disulfide bond</keyword>
<dbReference type="SUPFAM" id="SSF51230">
    <property type="entry name" value="Single hybrid motif"/>
    <property type="match status" value="1"/>
</dbReference>
<dbReference type="EC" id="1.8.1.4" evidence="3 16"/>
<dbReference type="SUPFAM" id="SSF55424">
    <property type="entry name" value="FAD/NAD-linked reductases, dimerisation (C-terminal) domain"/>
    <property type="match status" value="1"/>
</dbReference>
<dbReference type="InterPro" id="IPR023753">
    <property type="entry name" value="FAD/NAD-binding_dom"/>
</dbReference>
<evidence type="ECO:0000256" key="3">
    <source>
        <dbReference type="ARBA" id="ARBA00012608"/>
    </source>
</evidence>
<keyword evidence="14" id="KW-0547">Nucleotide-binding</keyword>
<dbReference type="Proteomes" id="UP000277999">
    <property type="component" value="Unassembled WGS sequence"/>
</dbReference>
<evidence type="ECO:0000256" key="9">
    <source>
        <dbReference type="ARBA" id="ARBA00023027"/>
    </source>
</evidence>
<dbReference type="GO" id="GO:0005737">
    <property type="term" value="C:cytoplasm"/>
    <property type="evidence" value="ECO:0007669"/>
    <property type="project" value="UniProtKB-SubCell"/>
</dbReference>
<evidence type="ECO:0000256" key="1">
    <source>
        <dbReference type="ARBA" id="ARBA00004496"/>
    </source>
</evidence>
<organism evidence="18 19">
    <name type="scientific">Clostridium autoethanogenum</name>
    <dbReference type="NCBI Taxonomy" id="84023"/>
    <lineage>
        <taxon>Bacteria</taxon>
        <taxon>Bacillati</taxon>
        <taxon>Bacillota</taxon>
        <taxon>Clostridia</taxon>
        <taxon>Eubacteriales</taxon>
        <taxon>Clostridiaceae</taxon>
        <taxon>Clostridium</taxon>
    </lineage>
</organism>
<reference evidence="18 19" key="1">
    <citation type="submission" date="2018-10" db="EMBL/GenBank/DDBJ databases">
        <title>Genome-centric metagenomics revealed C2 chemical producing, CO utilizing Clostridium with novel acetogenic gene cluster.</title>
        <authorList>
            <person name="Kang H."/>
            <person name="Park B."/>
            <person name="Choi I.G."/>
            <person name="Chang I.S."/>
        </authorList>
    </citation>
    <scope>NUCLEOTIDE SEQUENCE [LARGE SCALE GENOMIC DNA]</scope>
    <source>
        <strain evidence="18 19">H21-9</strain>
    </source>
</reference>
<dbReference type="GO" id="GO:0006103">
    <property type="term" value="P:2-oxoglutarate metabolic process"/>
    <property type="evidence" value="ECO:0007669"/>
    <property type="project" value="TreeGrafter"/>
</dbReference>
<dbReference type="Pfam" id="PF07992">
    <property type="entry name" value="Pyr_redox_2"/>
    <property type="match status" value="1"/>
</dbReference>
<evidence type="ECO:0000256" key="7">
    <source>
        <dbReference type="ARBA" id="ARBA00022827"/>
    </source>
</evidence>
<feature type="active site" description="Proton acceptor" evidence="13">
    <location>
        <position position="554"/>
    </location>
</feature>
<evidence type="ECO:0000259" key="17">
    <source>
        <dbReference type="PROSITE" id="PS50968"/>
    </source>
</evidence>
<keyword evidence="8 16" id="KW-0560">Oxidoreductase</keyword>
<dbReference type="InterPro" id="IPR050151">
    <property type="entry name" value="Class-I_Pyr_Nuc-Dis_Oxidored"/>
</dbReference>
<keyword evidence="11 16" id="KW-0676">Redox-active center</keyword>
<feature type="disulfide bond" description="Redox-active" evidence="15">
    <location>
        <begin position="154"/>
        <end position="159"/>
    </location>
</feature>
<dbReference type="Pfam" id="PF00364">
    <property type="entry name" value="Biotin_lipoyl"/>
    <property type="match status" value="1"/>
</dbReference>
<dbReference type="Pfam" id="PF02852">
    <property type="entry name" value="Pyr_redox_dim"/>
    <property type="match status" value="1"/>
</dbReference>
<comment type="caution">
    <text evidence="18">The sequence shown here is derived from an EMBL/GenBank/DDBJ whole genome shotgun (WGS) entry which is preliminary data.</text>
</comment>
<keyword evidence="5" id="KW-0963">Cytoplasm</keyword>
<comment type="catalytic activity">
    <reaction evidence="12 16">
        <text>N(6)-[(R)-dihydrolipoyl]-L-lysyl-[protein] + NAD(+) = N(6)-[(R)-lipoyl]-L-lysyl-[protein] + NADH + H(+)</text>
        <dbReference type="Rhea" id="RHEA:15045"/>
        <dbReference type="Rhea" id="RHEA-COMP:10474"/>
        <dbReference type="Rhea" id="RHEA-COMP:10475"/>
        <dbReference type="ChEBI" id="CHEBI:15378"/>
        <dbReference type="ChEBI" id="CHEBI:57540"/>
        <dbReference type="ChEBI" id="CHEBI:57945"/>
        <dbReference type="ChEBI" id="CHEBI:83099"/>
        <dbReference type="ChEBI" id="CHEBI:83100"/>
        <dbReference type="EC" id="1.8.1.4"/>
    </reaction>
</comment>
<accession>A0A3M0SBB5</accession>
<proteinExistence type="inferred from homology"/>
<feature type="domain" description="Lipoyl-binding" evidence="17">
    <location>
        <begin position="2"/>
        <end position="77"/>
    </location>
</feature>
<dbReference type="InterPro" id="IPR011053">
    <property type="entry name" value="Single_hybrid_motif"/>
</dbReference>
<dbReference type="PRINTS" id="PR00368">
    <property type="entry name" value="FADPNR"/>
</dbReference>
<dbReference type="InterPro" id="IPR001100">
    <property type="entry name" value="Pyr_nuc-diS_OxRdtase"/>
</dbReference>